<dbReference type="PANTHER" id="PTHR43611:SF3">
    <property type="entry name" value="FLAVIN MONONUCLEOTIDE HYDROLASE 1, CHLOROPLATIC"/>
    <property type="match status" value="1"/>
</dbReference>
<dbReference type="NCBIfam" id="TIGR01549">
    <property type="entry name" value="HAD-SF-IA-v1"/>
    <property type="match status" value="1"/>
</dbReference>
<dbReference type="SFLD" id="SFLDG01129">
    <property type="entry name" value="C1.5:_HAD__Beta-PGM__Phosphata"/>
    <property type="match status" value="1"/>
</dbReference>
<dbReference type="SFLD" id="SFLDS00003">
    <property type="entry name" value="Haloacid_Dehalogenase"/>
    <property type="match status" value="1"/>
</dbReference>
<dbReference type="CDD" id="cd02603">
    <property type="entry name" value="HAD_sEH-N_like"/>
    <property type="match status" value="1"/>
</dbReference>
<accession>X0RYE6</accession>
<dbReference type="InterPro" id="IPR036412">
    <property type="entry name" value="HAD-like_sf"/>
</dbReference>
<evidence type="ECO:0008006" key="2">
    <source>
        <dbReference type="Google" id="ProtNLM"/>
    </source>
</evidence>
<evidence type="ECO:0000313" key="1">
    <source>
        <dbReference type="EMBL" id="GAF67981.1"/>
    </source>
</evidence>
<name>X0RYE6_9ZZZZ</name>
<dbReference type="InterPro" id="IPR023214">
    <property type="entry name" value="HAD_sf"/>
</dbReference>
<dbReference type="AlphaFoldDB" id="X0RYE6"/>
<dbReference type="SUPFAM" id="SSF56784">
    <property type="entry name" value="HAD-like"/>
    <property type="match status" value="1"/>
</dbReference>
<dbReference type="EMBL" id="BARS01006351">
    <property type="protein sequence ID" value="GAF67981.1"/>
    <property type="molecule type" value="Genomic_DNA"/>
</dbReference>
<reference evidence="1" key="1">
    <citation type="journal article" date="2014" name="Front. Microbiol.">
        <title>High frequency of phylogenetically diverse reductive dehalogenase-homologous genes in deep subseafloor sedimentary metagenomes.</title>
        <authorList>
            <person name="Kawai M."/>
            <person name="Futagami T."/>
            <person name="Toyoda A."/>
            <person name="Takaki Y."/>
            <person name="Nishi S."/>
            <person name="Hori S."/>
            <person name="Arai W."/>
            <person name="Tsubouchi T."/>
            <person name="Morono Y."/>
            <person name="Uchiyama I."/>
            <person name="Ito T."/>
            <person name="Fujiyama A."/>
            <person name="Inagaki F."/>
            <person name="Takami H."/>
        </authorList>
    </citation>
    <scope>NUCLEOTIDE SEQUENCE</scope>
    <source>
        <strain evidence="1">Expedition CK06-06</strain>
    </source>
</reference>
<dbReference type="InterPro" id="IPR006439">
    <property type="entry name" value="HAD-SF_hydro_IA"/>
</dbReference>
<organism evidence="1">
    <name type="scientific">marine sediment metagenome</name>
    <dbReference type="NCBI Taxonomy" id="412755"/>
    <lineage>
        <taxon>unclassified sequences</taxon>
        <taxon>metagenomes</taxon>
        <taxon>ecological metagenomes</taxon>
    </lineage>
</organism>
<comment type="caution">
    <text evidence="1">The sequence shown here is derived from an EMBL/GenBank/DDBJ whole genome shotgun (WGS) entry which is preliminary data.</text>
</comment>
<dbReference type="Pfam" id="PF00702">
    <property type="entry name" value="Hydrolase"/>
    <property type="match status" value="1"/>
</dbReference>
<protein>
    <recommendedName>
        <fullName evidence="2">HAD family phosphatase</fullName>
    </recommendedName>
</protein>
<dbReference type="PANTHER" id="PTHR43611">
    <property type="entry name" value="ALPHA-D-GLUCOSE 1-PHOSPHATE PHOSPHATASE"/>
    <property type="match status" value="1"/>
</dbReference>
<dbReference type="Gene3D" id="3.40.50.1000">
    <property type="entry name" value="HAD superfamily/HAD-like"/>
    <property type="match status" value="1"/>
</dbReference>
<dbReference type="NCBIfam" id="TIGR01509">
    <property type="entry name" value="HAD-SF-IA-v3"/>
    <property type="match status" value="1"/>
</dbReference>
<sequence length="210" mass="23746">MASDVEAIIFDFGGVLVRFDQLDSFQEQEARLRLQPGDLAEILWRSPAWRLAKVGTITDEEYWRRTGLVLGLHTQEAILDFQQDLFRDAKTDRRMAELVRRLRGRYRTGLLSNASDILPRLLRERYGLDGLFDVKVISALVGLAKPDPAIYRLALERLGTRSEATIFVDDYEPNVTSAAALGIRAIHFVGYEALILALQRQGVAVPFDVD</sequence>
<gene>
    <name evidence="1" type="ORF">S01H1_12375</name>
</gene>
<dbReference type="PRINTS" id="PR00413">
    <property type="entry name" value="HADHALOGNASE"/>
</dbReference>
<proteinExistence type="predicted"/>